<accession>A0A2G8TK34</accession>
<dbReference type="EMBL" id="PDOC01000002">
    <property type="protein sequence ID" value="PIL46397.1"/>
    <property type="molecule type" value="Genomic_DNA"/>
</dbReference>
<dbReference type="RefSeq" id="WP_099787287.1">
    <property type="nucleotide sequence ID" value="NZ_JBHLYV010000001.1"/>
</dbReference>
<evidence type="ECO:0000256" key="1">
    <source>
        <dbReference type="SAM" id="SignalP"/>
    </source>
</evidence>
<evidence type="ECO:0000313" key="4">
    <source>
        <dbReference type="Proteomes" id="UP000230390"/>
    </source>
</evidence>
<evidence type="ECO:0000259" key="2">
    <source>
        <dbReference type="Pfam" id="PF04366"/>
    </source>
</evidence>
<dbReference type="CDD" id="cd11524">
    <property type="entry name" value="SYLF"/>
    <property type="match status" value="1"/>
</dbReference>
<reference evidence="3 4" key="1">
    <citation type="submission" date="2017-10" db="EMBL/GenBank/DDBJ databases">
        <title>Massilia psychrophilum sp. nov., a novel purple-pigmented bacterium isolated from Tianshan glacier, Xinjiang Municipality, China.</title>
        <authorList>
            <person name="Wang H."/>
        </authorList>
    </citation>
    <scope>NUCLEOTIDE SEQUENCE [LARGE SCALE GENOMIC DNA]</scope>
    <source>
        <strain evidence="3 4">JCM 30074</strain>
    </source>
</reference>
<dbReference type="InterPro" id="IPR007461">
    <property type="entry name" value="Ysc84_actin-binding"/>
</dbReference>
<proteinExistence type="predicted"/>
<dbReference type="OrthoDB" id="198978at2"/>
<dbReference type="Pfam" id="PF04366">
    <property type="entry name" value="Ysc84"/>
    <property type="match status" value="1"/>
</dbReference>
<comment type="caution">
    <text evidence="3">The sequence shown here is derived from an EMBL/GenBank/DDBJ whole genome shotgun (WGS) entry which is preliminary data.</text>
</comment>
<sequence>MQKRTFLRNTTAVLAFSALALSGCSTTRDTSATTGQADNAAIRTEIRNGVDTTLTRLYAQAAGSRELVSKAEGVLVFPRVLAAGFVVGGEYGRGELRVRSRHSGYYNLASLSVGFQAGAQSKAMVILFMTRDSLDKFQAGSRGGWNLGADASVALVRVGANGQIDTTTATQPVQVIVMTNAGLMANLSLEGTKITPINL</sequence>
<dbReference type="PROSITE" id="PS51257">
    <property type="entry name" value="PROKAR_LIPOPROTEIN"/>
    <property type="match status" value="1"/>
</dbReference>
<evidence type="ECO:0000313" key="3">
    <source>
        <dbReference type="EMBL" id="PIL46397.1"/>
    </source>
</evidence>
<keyword evidence="1" id="KW-0732">Signal</keyword>
<protein>
    <submittedName>
        <fullName evidence="3">Twin-arginine translocation pathway signal</fullName>
    </submittedName>
</protein>
<feature type="chain" id="PRO_5013815979" evidence="1">
    <location>
        <begin position="23"/>
        <end position="199"/>
    </location>
</feature>
<feature type="domain" description="Ysc84 actin-binding" evidence="2">
    <location>
        <begin position="110"/>
        <end position="195"/>
    </location>
</feature>
<keyword evidence="4" id="KW-1185">Reference proteome</keyword>
<name>A0A2G8TK34_9BURK</name>
<gene>
    <name evidence="3" type="ORF">CR105_04830</name>
</gene>
<feature type="signal peptide" evidence="1">
    <location>
        <begin position="1"/>
        <end position="22"/>
    </location>
</feature>
<dbReference type="Proteomes" id="UP000230390">
    <property type="component" value="Unassembled WGS sequence"/>
</dbReference>
<dbReference type="AlphaFoldDB" id="A0A2G8TK34"/>
<organism evidence="3 4">
    <name type="scientific">Massilia eurypsychrophila</name>
    <dbReference type="NCBI Taxonomy" id="1485217"/>
    <lineage>
        <taxon>Bacteria</taxon>
        <taxon>Pseudomonadati</taxon>
        <taxon>Pseudomonadota</taxon>
        <taxon>Betaproteobacteria</taxon>
        <taxon>Burkholderiales</taxon>
        <taxon>Oxalobacteraceae</taxon>
        <taxon>Telluria group</taxon>
        <taxon>Massilia</taxon>
    </lineage>
</organism>